<evidence type="ECO:0000256" key="1">
    <source>
        <dbReference type="SAM" id="Phobius"/>
    </source>
</evidence>
<dbReference type="Proteomes" id="UP000030635">
    <property type="component" value="Chromosome"/>
</dbReference>
<evidence type="ECO:0000313" key="3">
    <source>
        <dbReference type="Proteomes" id="UP000030635"/>
    </source>
</evidence>
<feature type="transmembrane region" description="Helical" evidence="1">
    <location>
        <begin position="30"/>
        <end position="50"/>
    </location>
</feature>
<dbReference type="RefSeq" id="WP_155500222.1">
    <property type="nucleotide sequence ID" value="NZ_CP006905.1"/>
</dbReference>
<keyword evidence="3" id="KW-1185">Reference proteome</keyword>
<dbReference type="STRING" id="1561.NPD11_1889"/>
<keyword evidence="1" id="KW-0472">Membrane</keyword>
<dbReference type="AlphaFoldDB" id="A0A0A7G004"/>
<reference evidence="2 3" key="1">
    <citation type="journal article" date="2015" name="Infect. Genet. Evol.">
        <title>Genomic sequences of six botulinum neurotoxin-producing strains representing three clostridial species illustrate the mobility and diversity of botulinum neurotoxin genes.</title>
        <authorList>
            <person name="Smith T.J."/>
            <person name="Hill K.K."/>
            <person name="Xie G."/>
            <person name="Foley B.T."/>
            <person name="Williamson C.H."/>
            <person name="Foster J.T."/>
            <person name="Johnson S.L."/>
            <person name="Chertkov O."/>
            <person name="Teshima H."/>
            <person name="Gibbons H.S."/>
            <person name="Johnsky L.A."/>
            <person name="Karavis M.A."/>
            <person name="Smith L.A."/>
        </authorList>
    </citation>
    <scope>NUCLEOTIDE SEQUENCE [LARGE SCALE GENOMIC DNA]</scope>
    <source>
        <strain evidence="2 3">Sullivan</strain>
    </source>
</reference>
<evidence type="ECO:0000313" key="2">
    <source>
        <dbReference type="EMBL" id="AIY84505.1"/>
    </source>
</evidence>
<proteinExistence type="predicted"/>
<gene>
    <name evidence="2" type="ORF">U729_1113</name>
</gene>
<dbReference type="KEGG" id="cbv:U729_1113"/>
<sequence>MCISSYEFTYGVKVPEGKQNIDFTFMPKGLAIVSAISMIKPAVIFIVWVLNRRKEDK</sequence>
<organism evidence="2 3">
    <name type="scientific">Clostridium baratii str. Sullivan</name>
    <dbReference type="NCBI Taxonomy" id="1415775"/>
    <lineage>
        <taxon>Bacteria</taxon>
        <taxon>Bacillati</taxon>
        <taxon>Bacillota</taxon>
        <taxon>Clostridia</taxon>
        <taxon>Eubacteriales</taxon>
        <taxon>Clostridiaceae</taxon>
        <taxon>Clostridium</taxon>
    </lineage>
</organism>
<keyword evidence="1" id="KW-1133">Transmembrane helix</keyword>
<dbReference type="EMBL" id="CP006905">
    <property type="protein sequence ID" value="AIY84505.1"/>
    <property type="molecule type" value="Genomic_DNA"/>
</dbReference>
<keyword evidence="1" id="KW-0812">Transmembrane</keyword>
<protein>
    <submittedName>
        <fullName evidence="2">Uncharacterized protein</fullName>
    </submittedName>
</protein>
<accession>A0A0A7G004</accession>
<name>A0A0A7G004_9CLOT</name>
<dbReference type="HOGENOM" id="CLU_2988441_0_0_9"/>